<protein>
    <recommendedName>
        <fullName evidence="6">Peptidase M10 metallopeptidase domain-containing protein</fullName>
    </recommendedName>
</protein>
<dbReference type="GO" id="GO:0031012">
    <property type="term" value="C:extracellular matrix"/>
    <property type="evidence" value="ECO:0007669"/>
    <property type="project" value="InterPro"/>
</dbReference>
<evidence type="ECO:0000256" key="2">
    <source>
        <dbReference type="ARBA" id="ARBA00022723"/>
    </source>
</evidence>
<evidence type="ECO:0000256" key="5">
    <source>
        <dbReference type="SAM" id="SignalP"/>
    </source>
</evidence>
<reference evidence="7 8" key="1">
    <citation type="submission" date="2018-04" db="EMBL/GenBank/DDBJ databases">
        <title>Genome of Nocardioides gansuensis WSJ-1.</title>
        <authorList>
            <person name="Wu S."/>
            <person name="Wang G."/>
        </authorList>
    </citation>
    <scope>NUCLEOTIDE SEQUENCE [LARGE SCALE GENOMIC DNA]</scope>
    <source>
        <strain evidence="7 8">WSJ-1</strain>
    </source>
</reference>
<keyword evidence="3" id="KW-0378">Hydrolase</keyword>
<dbReference type="OrthoDB" id="4297752at2"/>
<dbReference type="InterPro" id="IPR024079">
    <property type="entry name" value="MetalloPept_cat_dom_sf"/>
</dbReference>
<dbReference type="InterPro" id="IPR006311">
    <property type="entry name" value="TAT_signal"/>
</dbReference>
<dbReference type="GO" id="GO:0008270">
    <property type="term" value="F:zinc ion binding"/>
    <property type="evidence" value="ECO:0007669"/>
    <property type="project" value="InterPro"/>
</dbReference>
<evidence type="ECO:0000256" key="1">
    <source>
        <dbReference type="ARBA" id="ARBA00022670"/>
    </source>
</evidence>
<keyword evidence="2" id="KW-0479">Metal-binding</keyword>
<sequence length="377" mass="39789">MKLRRRPALRHMCATVVVTGLALALAPAAFSAGARDAAGQGAARPAIVTAEYGDSVHADDAAKLNRAARIAVTAPESAEAGARLVVSGVVLVRAGRHARPRPVELLESTSSGWQVLARRRTARTGAFRFEVSAGSEDRTRAFQVRSPRFDGLRAAQTQRLIVKVVASAPTPTPTPAPVTDLAPAGLADDWSYLFVEGGARWNPCTPIRWAYNPQGGYAGSLAHAQEAFAQIANRTGLRFEYVGETTYVHRTGSTFPAHMDIAIAWSDQTQVPELQDDVVGLGGGSAHATDRGADVAWRMVRGFVVLDRDHALRPGFDTSGSTTWGQVIVHETLHALGLGHANGAEQVMHGGISSLNHNFGAGDLTGMGVIGAARGCL</sequence>
<keyword evidence="1" id="KW-0645">Protease</keyword>
<evidence type="ECO:0000256" key="3">
    <source>
        <dbReference type="ARBA" id="ARBA00022801"/>
    </source>
</evidence>
<dbReference type="Pfam" id="PF00413">
    <property type="entry name" value="Peptidase_M10"/>
    <property type="match status" value="1"/>
</dbReference>
<accession>A0A2T8F7G4</accession>
<evidence type="ECO:0000313" key="8">
    <source>
        <dbReference type="Proteomes" id="UP000246018"/>
    </source>
</evidence>
<name>A0A2T8F7G4_9ACTN</name>
<feature type="signal peptide" evidence="5">
    <location>
        <begin position="1"/>
        <end position="31"/>
    </location>
</feature>
<dbReference type="RefSeq" id="WP_116573426.1">
    <property type="nucleotide sequence ID" value="NZ_QDGZ01000007.1"/>
</dbReference>
<dbReference type="AlphaFoldDB" id="A0A2T8F7G4"/>
<dbReference type="EMBL" id="QDGZ01000007">
    <property type="protein sequence ID" value="PVG81661.1"/>
    <property type="molecule type" value="Genomic_DNA"/>
</dbReference>
<evidence type="ECO:0000313" key="7">
    <source>
        <dbReference type="EMBL" id="PVG81661.1"/>
    </source>
</evidence>
<organism evidence="7 8">
    <name type="scientific">Nocardioides gansuensis</name>
    <dbReference type="NCBI Taxonomy" id="2138300"/>
    <lineage>
        <taxon>Bacteria</taxon>
        <taxon>Bacillati</taxon>
        <taxon>Actinomycetota</taxon>
        <taxon>Actinomycetes</taxon>
        <taxon>Propionibacteriales</taxon>
        <taxon>Nocardioidaceae</taxon>
        <taxon>Nocardioides</taxon>
    </lineage>
</organism>
<keyword evidence="8" id="KW-1185">Reference proteome</keyword>
<dbReference type="PROSITE" id="PS51318">
    <property type="entry name" value="TAT"/>
    <property type="match status" value="1"/>
</dbReference>
<dbReference type="Gene3D" id="3.40.390.10">
    <property type="entry name" value="Collagenase (Catalytic Domain)"/>
    <property type="match status" value="1"/>
</dbReference>
<dbReference type="InterPro" id="IPR001818">
    <property type="entry name" value="Pept_M10_metallopeptidase"/>
</dbReference>
<comment type="caution">
    <text evidence="7">The sequence shown here is derived from an EMBL/GenBank/DDBJ whole genome shotgun (WGS) entry which is preliminary data.</text>
</comment>
<gene>
    <name evidence="7" type="ORF">DDE18_16865</name>
</gene>
<dbReference type="GO" id="GO:0006508">
    <property type="term" value="P:proteolysis"/>
    <property type="evidence" value="ECO:0007669"/>
    <property type="project" value="UniProtKB-KW"/>
</dbReference>
<keyword evidence="5" id="KW-0732">Signal</keyword>
<evidence type="ECO:0000259" key="6">
    <source>
        <dbReference type="Pfam" id="PF00413"/>
    </source>
</evidence>
<dbReference type="SUPFAM" id="SSF55486">
    <property type="entry name" value="Metalloproteases ('zincins'), catalytic domain"/>
    <property type="match status" value="1"/>
</dbReference>
<proteinExistence type="predicted"/>
<keyword evidence="4" id="KW-0862">Zinc</keyword>
<dbReference type="GO" id="GO:0004222">
    <property type="term" value="F:metalloendopeptidase activity"/>
    <property type="evidence" value="ECO:0007669"/>
    <property type="project" value="InterPro"/>
</dbReference>
<feature type="domain" description="Peptidase M10 metallopeptidase" evidence="6">
    <location>
        <begin position="223"/>
        <end position="353"/>
    </location>
</feature>
<feature type="chain" id="PRO_5015662657" description="Peptidase M10 metallopeptidase domain-containing protein" evidence="5">
    <location>
        <begin position="32"/>
        <end position="377"/>
    </location>
</feature>
<dbReference type="Proteomes" id="UP000246018">
    <property type="component" value="Unassembled WGS sequence"/>
</dbReference>
<evidence type="ECO:0000256" key="4">
    <source>
        <dbReference type="ARBA" id="ARBA00022833"/>
    </source>
</evidence>